<evidence type="ECO:0000259" key="1">
    <source>
        <dbReference type="Pfam" id="PF11738"/>
    </source>
</evidence>
<dbReference type="PANTHER" id="PTHR37841">
    <property type="entry name" value="GLR2918 PROTEIN"/>
    <property type="match status" value="1"/>
</dbReference>
<dbReference type="InterPro" id="IPR021729">
    <property type="entry name" value="DUF3298"/>
</dbReference>
<dbReference type="InterPro" id="IPR037126">
    <property type="entry name" value="PdaC/RsiV-like_sf"/>
</dbReference>
<dbReference type="EMBL" id="JABTTE010000038">
    <property type="protein sequence ID" value="NSL53317.1"/>
    <property type="molecule type" value="Genomic_DNA"/>
</dbReference>
<dbReference type="Proteomes" id="UP000625804">
    <property type="component" value="Unassembled WGS sequence"/>
</dbReference>
<dbReference type="Pfam" id="PF11738">
    <property type="entry name" value="DUF3298"/>
    <property type="match status" value="1"/>
</dbReference>
<comment type="caution">
    <text evidence="2">The sequence shown here is derived from an EMBL/GenBank/DDBJ whole genome shotgun (WGS) entry which is preliminary data.</text>
</comment>
<dbReference type="Gene3D" id="3.30.565.40">
    <property type="entry name" value="Fervidobacterium nodosum Rt17-B1 like"/>
    <property type="match status" value="1"/>
</dbReference>
<dbReference type="PANTHER" id="PTHR37841:SF1">
    <property type="entry name" value="DUF3298 DOMAIN-CONTAINING PROTEIN"/>
    <property type="match status" value="1"/>
</dbReference>
<sequence>MDIWLNDFLFNQMTDPHINLYPAPSKTVQGVKWGYINEKGKMKIKQIYDHAMDFQENGLAIVEVNGKFGLIKPDGTYLVQPRYESIYPFSEGRAVVIDDEGFKVIDEKGKIVTIKPYTFIGSYSNDRAVFSQLTGEGSYLYGYLDRQGKEIIPAKYILANDFYDEKAVVKTAPQEFALINKNGETLYKYQYSYVGNHGNGLLPFKEKEDGKFGYIDFKGNVVIPPQFTMAQPFEFGFAVVNVGEGFKIQYKLIDTKGNFIFPESYNDIRLLSKNRAAIGIPRDKDWPYLGSKYALATVDGKILTDFKFSSILDFKGGLASASTGEETFFITKNGTRASNFPIVQGDGTLSLEGSIIRANVDQRMAYYNRSGQIIWQQNKVISLNHQYKVIEEKFKGNHDDIIYYPQMNGIKDPLLEQRVNEELKKLTLGIYENLPADGKNISYTGDFSIEFFKKPLVVIKIEGYEYPYGAAHGMPSRIFALINLENGRFYKLEDLFKPNSAYVKVLSDIIQNQIEHDEQYSYVFPDAFKEIQPDQPFFIDGNNLYLYFAPYEIAPYAAGFPTFKIPFADIMDIIDTDGEFWKSFHRQG</sequence>
<accession>A0A8J8KD71</accession>
<proteinExistence type="predicted"/>
<dbReference type="RefSeq" id="WP_173732530.1">
    <property type="nucleotide sequence ID" value="NZ_JABTTE010000038.1"/>
</dbReference>
<protein>
    <submittedName>
        <fullName evidence="2">WG repeat-containing protein</fullName>
    </submittedName>
</protein>
<gene>
    <name evidence="2" type="ORF">HR057_16370</name>
</gene>
<dbReference type="AlphaFoldDB" id="A0A8J8KD71"/>
<name>A0A8J8KD71_9BACI</name>
<keyword evidence="3" id="KW-1185">Reference proteome</keyword>
<evidence type="ECO:0000313" key="2">
    <source>
        <dbReference type="EMBL" id="NSL53317.1"/>
    </source>
</evidence>
<evidence type="ECO:0000313" key="3">
    <source>
        <dbReference type="Proteomes" id="UP000625804"/>
    </source>
</evidence>
<reference evidence="2" key="1">
    <citation type="submission" date="2020-06" db="EMBL/GenBank/DDBJ databases">
        <title>A novel thermopfilic bacterium from Erzurum, Turkey.</title>
        <authorList>
            <person name="Adiguzel A."/>
            <person name="Ay H."/>
            <person name="Baltaci M.O."/>
        </authorList>
    </citation>
    <scope>NUCLEOTIDE SEQUENCE</scope>
    <source>
        <strain evidence="2">P2</strain>
    </source>
</reference>
<organism evidence="2 3">
    <name type="scientific">Calidifontibacillus erzurumensis</name>
    <dbReference type="NCBI Taxonomy" id="2741433"/>
    <lineage>
        <taxon>Bacteria</taxon>
        <taxon>Bacillati</taxon>
        <taxon>Bacillota</taxon>
        <taxon>Bacilli</taxon>
        <taxon>Bacillales</taxon>
        <taxon>Bacillaceae</taxon>
        <taxon>Calidifontibacillus/Schinkia group</taxon>
        <taxon>Calidifontibacillus</taxon>
    </lineage>
</organism>
<dbReference type="InterPro" id="IPR032774">
    <property type="entry name" value="WG_beta_rep"/>
</dbReference>
<dbReference type="Pfam" id="PF14903">
    <property type="entry name" value="WG_beta_rep"/>
    <property type="match status" value="5"/>
</dbReference>
<feature type="domain" description="DUF3298" evidence="1">
    <location>
        <begin position="493"/>
        <end position="567"/>
    </location>
</feature>
<dbReference type="Gene3D" id="3.90.640.20">
    <property type="entry name" value="Heat-shock cognate protein, ATPase"/>
    <property type="match status" value="1"/>
</dbReference>